<evidence type="ECO:0000256" key="2">
    <source>
        <dbReference type="ARBA" id="ARBA00023125"/>
    </source>
</evidence>
<dbReference type="Gene3D" id="3.40.50.2300">
    <property type="match status" value="2"/>
</dbReference>
<reference evidence="5 6" key="1">
    <citation type="submission" date="2020-08" db="EMBL/GenBank/DDBJ databases">
        <title>Genomic Encyclopedia of Type Strains, Phase IV (KMG-IV): sequencing the most valuable type-strain genomes for metagenomic binning, comparative biology and taxonomic classification.</title>
        <authorList>
            <person name="Goeker M."/>
        </authorList>
    </citation>
    <scope>NUCLEOTIDE SEQUENCE [LARGE SCALE GENOMIC DNA]</scope>
    <source>
        <strain evidence="5 6">DSM 102044</strain>
    </source>
</reference>
<dbReference type="AlphaFoldDB" id="A0A841MX55"/>
<dbReference type="CDD" id="cd06267">
    <property type="entry name" value="PBP1_LacI_sugar_binding-like"/>
    <property type="match status" value="1"/>
</dbReference>
<gene>
    <name evidence="5" type="ORF">FHS59_002683</name>
</gene>
<dbReference type="GO" id="GO:0000976">
    <property type="term" value="F:transcription cis-regulatory region binding"/>
    <property type="evidence" value="ECO:0007669"/>
    <property type="project" value="TreeGrafter"/>
</dbReference>
<dbReference type="InterPro" id="IPR001761">
    <property type="entry name" value="Peripla_BP/Lac1_sug-bd_dom"/>
</dbReference>
<dbReference type="Pfam" id="PF00356">
    <property type="entry name" value="LacI"/>
    <property type="match status" value="1"/>
</dbReference>
<keyword evidence="1" id="KW-0805">Transcription regulation</keyword>
<keyword evidence="2" id="KW-0238">DNA-binding</keyword>
<evidence type="ECO:0000313" key="6">
    <source>
        <dbReference type="Proteomes" id="UP000588604"/>
    </source>
</evidence>
<dbReference type="Gene3D" id="1.10.260.40">
    <property type="entry name" value="lambda repressor-like DNA-binding domains"/>
    <property type="match status" value="1"/>
</dbReference>
<dbReference type="InterPro" id="IPR000843">
    <property type="entry name" value="HTH_LacI"/>
</dbReference>
<evidence type="ECO:0000313" key="5">
    <source>
        <dbReference type="EMBL" id="MBB6327055.1"/>
    </source>
</evidence>
<dbReference type="Proteomes" id="UP000588604">
    <property type="component" value="Unassembled WGS sequence"/>
</dbReference>
<keyword evidence="3" id="KW-0804">Transcription</keyword>
<dbReference type="GO" id="GO:0003700">
    <property type="term" value="F:DNA-binding transcription factor activity"/>
    <property type="evidence" value="ECO:0007669"/>
    <property type="project" value="TreeGrafter"/>
</dbReference>
<dbReference type="PANTHER" id="PTHR30146:SF109">
    <property type="entry name" value="HTH-TYPE TRANSCRIPTIONAL REGULATOR GALS"/>
    <property type="match status" value="1"/>
</dbReference>
<evidence type="ECO:0000256" key="1">
    <source>
        <dbReference type="ARBA" id="ARBA00023015"/>
    </source>
</evidence>
<dbReference type="SUPFAM" id="SSF53822">
    <property type="entry name" value="Periplasmic binding protein-like I"/>
    <property type="match status" value="1"/>
</dbReference>
<dbReference type="SMART" id="SM00354">
    <property type="entry name" value="HTH_LACI"/>
    <property type="match status" value="1"/>
</dbReference>
<dbReference type="Pfam" id="PF00532">
    <property type="entry name" value="Peripla_BP_1"/>
    <property type="match status" value="1"/>
</dbReference>
<dbReference type="InterPro" id="IPR028082">
    <property type="entry name" value="Peripla_BP_I"/>
</dbReference>
<dbReference type="CDD" id="cd01392">
    <property type="entry name" value="HTH_LacI"/>
    <property type="match status" value="1"/>
</dbReference>
<evidence type="ECO:0000256" key="3">
    <source>
        <dbReference type="ARBA" id="ARBA00023163"/>
    </source>
</evidence>
<keyword evidence="6" id="KW-1185">Reference proteome</keyword>
<evidence type="ECO:0000259" key="4">
    <source>
        <dbReference type="PROSITE" id="PS50932"/>
    </source>
</evidence>
<proteinExistence type="predicted"/>
<name>A0A841MX55_9BACT</name>
<comment type="caution">
    <text evidence="5">The sequence shown here is derived from an EMBL/GenBank/DDBJ whole genome shotgun (WGS) entry which is preliminary data.</text>
</comment>
<dbReference type="InterPro" id="IPR010982">
    <property type="entry name" value="Lambda_DNA-bd_dom_sf"/>
</dbReference>
<dbReference type="PANTHER" id="PTHR30146">
    <property type="entry name" value="LACI-RELATED TRANSCRIPTIONAL REPRESSOR"/>
    <property type="match status" value="1"/>
</dbReference>
<sequence>MSEKRRLTLKDIAKELGISVSTASRALNSYPGIAEETINMVKDFAEKHNYVPNTMAVNFRKNKTMTLGIIVPELIHYFFSSVISGAIQTAKKHGYSVFVSQTDEKVSDEVIACRTLLSSGVDGLLISISNETIEGEHIREFLDEGKPVVQFDKVSDYLETPKVIVDDFQGAFKAVEHLIKQGYKNIAHIGGWADVKNSMERKRGYEAALDRYGFKIDKSYLFQCKDISEQEGYDFTKKLMELPNPPDAIFCITDIVAMGAIKYLKKKKMAIPEHIGIVGFSNWQLAGLVSPGLSSVDQHAYQMGVKAVEIMINILKGNAVCKDEAHLLETELVVRESSSLGKYSNLE</sequence>
<dbReference type="RefSeq" id="WP_184495651.1">
    <property type="nucleotide sequence ID" value="NZ_JACIJO010000002.1"/>
</dbReference>
<dbReference type="PROSITE" id="PS50932">
    <property type="entry name" value="HTH_LACI_2"/>
    <property type="match status" value="1"/>
</dbReference>
<accession>A0A841MX55</accession>
<protein>
    <submittedName>
        <fullName evidence="5">LacI family transcriptional regulator</fullName>
    </submittedName>
</protein>
<feature type="domain" description="HTH lacI-type" evidence="4">
    <location>
        <begin position="7"/>
        <end position="61"/>
    </location>
</feature>
<dbReference type="SUPFAM" id="SSF47413">
    <property type="entry name" value="lambda repressor-like DNA-binding domains"/>
    <property type="match status" value="1"/>
</dbReference>
<dbReference type="EMBL" id="JACIJO010000002">
    <property type="protein sequence ID" value="MBB6327055.1"/>
    <property type="molecule type" value="Genomic_DNA"/>
</dbReference>
<organism evidence="5 6">
    <name type="scientific">Algoriphagus iocasae</name>
    <dbReference type="NCBI Taxonomy" id="1836499"/>
    <lineage>
        <taxon>Bacteria</taxon>
        <taxon>Pseudomonadati</taxon>
        <taxon>Bacteroidota</taxon>
        <taxon>Cytophagia</taxon>
        <taxon>Cytophagales</taxon>
        <taxon>Cyclobacteriaceae</taxon>
        <taxon>Algoriphagus</taxon>
    </lineage>
</organism>